<evidence type="ECO:0000313" key="3">
    <source>
        <dbReference type="Proteomes" id="UP000011083"/>
    </source>
</evidence>
<protein>
    <submittedName>
        <fullName evidence="2">Uncharacterized protein</fullName>
    </submittedName>
</protein>
<evidence type="ECO:0000256" key="1">
    <source>
        <dbReference type="SAM" id="SignalP"/>
    </source>
</evidence>
<proteinExistence type="predicted"/>
<organism evidence="2 3">
    <name type="scientific">Acanthamoeba castellanii (strain ATCC 30010 / Neff)</name>
    <dbReference type="NCBI Taxonomy" id="1257118"/>
    <lineage>
        <taxon>Eukaryota</taxon>
        <taxon>Amoebozoa</taxon>
        <taxon>Discosea</taxon>
        <taxon>Longamoebia</taxon>
        <taxon>Centramoebida</taxon>
        <taxon>Acanthamoebidae</taxon>
        <taxon>Acanthamoeba</taxon>
    </lineage>
</organism>
<gene>
    <name evidence="2" type="ORF">ACA1_141900</name>
</gene>
<name>L8HBB7_ACACF</name>
<sequence length="282" mass="30850">MGSWHAWVLVAVVGCCFVASALSFQLPTKSVYPFLLGETAVNISVFAAPVPTSSGAARAALHFLNVHQNENTSVVAAKVLLYYYGGSITLLEHGGERLVSFKLEGTVYTFDPNRMFTPVGVEATLKEYGPYSPVAAKHVLAFSQRLLEIYDFNRLPTVVTLHNNGPNYNASLYLPGGPFANEAEKVFIAPGAFARDFFFVTENAFFEKLKAEGLNVVLQQSQHAPTDDGSLSVYAYLKKKPYLNVEAAAADDADGTRVLAQVDMLTRMKTRYINQSAAFLRC</sequence>
<reference evidence="2 3" key="1">
    <citation type="journal article" date="2013" name="Genome Biol.">
        <title>Genome of Acanthamoeba castellanii highlights extensive lateral gene transfer and early evolution of tyrosine kinase signaling.</title>
        <authorList>
            <person name="Clarke M."/>
            <person name="Lohan A.J."/>
            <person name="Liu B."/>
            <person name="Lagkouvardos I."/>
            <person name="Roy S."/>
            <person name="Zafar N."/>
            <person name="Bertelli C."/>
            <person name="Schilde C."/>
            <person name="Kianianmomeni A."/>
            <person name="Burglin T.R."/>
            <person name="Frech C."/>
            <person name="Turcotte B."/>
            <person name="Kopec K.O."/>
            <person name="Synnott J.M."/>
            <person name="Choo C."/>
            <person name="Paponov I."/>
            <person name="Finkler A."/>
            <person name="Soon Heng Tan C."/>
            <person name="Hutchins A.P."/>
            <person name="Weinmeier T."/>
            <person name="Rattei T."/>
            <person name="Chu J.S."/>
            <person name="Gimenez G."/>
            <person name="Irimia M."/>
            <person name="Rigden D.J."/>
            <person name="Fitzpatrick D.A."/>
            <person name="Lorenzo-Morales J."/>
            <person name="Bateman A."/>
            <person name="Chiu C.H."/>
            <person name="Tang P."/>
            <person name="Hegemann P."/>
            <person name="Fromm H."/>
            <person name="Raoult D."/>
            <person name="Greub G."/>
            <person name="Miranda-Saavedra D."/>
            <person name="Chen N."/>
            <person name="Nash P."/>
            <person name="Ginger M.L."/>
            <person name="Horn M."/>
            <person name="Schaap P."/>
            <person name="Caler L."/>
            <person name="Loftus B."/>
        </authorList>
    </citation>
    <scope>NUCLEOTIDE SEQUENCE [LARGE SCALE GENOMIC DNA]</scope>
    <source>
        <strain evidence="2 3">Neff</strain>
    </source>
</reference>
<dbReference type="Proteomes" id="UP000011083">
    <property type="component" value="Unassembled WGS sequence"/>
</dbReference>
<evidence type="ECO:0000313" key="2">
    <source>
        <dbReference type="EMBL" id="ELR22500.1"/>
    </source>
</evidence>
<dbReference type="EMBL" id="KB007883">
    <property type="protein sequence ID" value="ELR22500.1"/>
    <property type="molecule type" value="Genomic_DNA"/>
</dbReference>
<feature type="chain" id="PRO_5003991080" evidence="1">
    <location>
        <begin position="24"/>
        <end position="282"/>
    </location>
</feature>
<keyword evidence="3" id="KW-1185">Reference proteome</keyword>
<accession>L8HBB7</accession>
<keyword evidence="1" id="KW-0732">Signal</keyword>
<dbReference type="KEGG" id="acan:ACA1_141900"/>
<feature type="signal peptide" evidence="1">
    <location>
        <begin position="1"/>
        <end position="23"/>
    </location>
</feature>
<dbReference type="AlphaFoldDB" id="L8HBB7"/>
<dbReference type="VEuPathDB" id="AmoebaDB:ACA1_141900"/>
<dbReference type="RefSeq" id="XP_004349588.1">
    <property type="nucleotide sequence ID" value="XM_004349538.1"/>
</dbReference>
<dbReference type="GeneID" id="14923427"/>